<organism evidence="2 3">
    <name type="scientific">Senna tora</name>
    <dbReference type="NCBI Taxonomy" id="362788"/>
    <lineage>
        <taxon>Eukaryota</taxon>
        <taxon>Viridiplantae</taxon>
        <taxon>Streptophyta</taxon>
        <taxon>Embryophyta</taxon>
        <taxon>Tracheophyta</taxon>
        <taxon>Spermatophyta</taxon>
        <taxon>Magnoliopsida</taxon>
        <taxon>eudicotyledons</taxon>
        <taxon>Gunneridae</taxon>
        <taxon>Pentapetalae</taxon>
        <taxon>rosids</taxon>
        <taxon>fabids</taxon>
        <taxon>Fabales</taxon>
        <taxon>Fabaceae</taxon>
        <taxon>Caesalpinioideae</taxon>
        <taxon>Cassia clade</taxon>
        <taxon>Senna</taxon>
    </lineage>
</organism>
<evidence type="ECO:0000256" key="1">
    <source>
        <dbReference type="SAM" id="MobiDB-lite"/>
    </source>
</evidence>
<accession>A0A834TQH7</accession>
<reference evidence="2" key="1">
    <citation type="submission" date="2020-09" db="EMBL/GenBank/DDBJ databases">
        <title>Genome-Enabled Discovery of Anthraquinone Biosynthesis in Senna tora.</title>
        <authorList>
            <person name="Kang S.-H."/>
            <person name="Pandey R.P."/>
            <person name="Lee C.-M."/>
            <person name="Sim J.-S."/>
            <person name="Jeong J.-T."/>
            <person name="Choi B.-S."/>
            <person name="Jung M."/>
            <person name="Ginzburg D."/>
            <person name="Zhao K."/>
            <person name="Won S.Y."/>
            <person name="Oh T.-J."/>
            <person name="Yu Y."/>
            <person name="Kim N.-H."/>
            <person name="Lee O.R."/>
            <person name="Lee T.-H."/>
            <person name="Bashyal P."/>
            <person name="Kim T.-S."/>
            <person name="Lee W.-H."/>
            <person name="Kawkins C."/>
            <person name="Kim C.-K."/>
            <person name="Kim J.S."/>
            <person name="Ahn B.O."/>
            <person name="Rhee S.Y."/>
            <person name="Sohng J.K."/>
        </authorList>
    </citation>
    <scope>NUCLEOTIDE SEQUENCE</scope>
    <source>
        <tissue evidence="2">Leaf</tissue>
    </source>
</reference>
<dbReference type="EMBL" id="JAAIUW010000006">
    <property type="protein sequence ID" value="KAF7825121.1"/>
    <property type="molecule type" value="Genomic_DNA"/>
</dbReference>
<dbReference type="Proteomes" id="UP000634136">
    <property type="component" value="Unassembled WGS sequence"/>
</dbReference>
<evidence type="ECO:0000313" key="3">
    <source>
        <dbReference type="Proteomes" id="UP000634136"/>
    </source>
</evidence>
<name>A0A834TQH7_9FABA</name>
<sequence>MAQRAKRPRGQKQYKARAKKKVA</sequence>
<keyword evidence="3" id="KW-1185">Reference proteome</keyword>
<dbReference type="AlphaFoldDB" id="A0A834TQH7"/>
<proteinExistence type="predicted"/>
<gene>
    <name evidence="2" type="ORF">G2W53_016285</name>
</gene>
<comment type="caution">
    <text evidence="2">The sequence shown here is derived from an EMBL/GenBank/DDBJ whole genome shotgun (WGS) entry which is preliminary data.</text>
</comment>
<feature type="region of interest" description="Disordered" evidence="1">
    <location>
        <begin position="1"/>
        <end position="23"/>
    </location>
</feature>
<protein>
    <submittedName>
        <fullName evidence="2">Uncharacterized protein</fullName>
    </submittedName>
</protein>
<evidence type="ECO:0000313" key="2">
    <source>
        <dbReference type="EMBL" id="KAF7825121.1"/>
    </source>
</evidence>